<reference evidence="2 3" key="1">
    <citation type="submission" date="2019-12" db="EMBL/GenBank/DDBJ databases">
        <title>Genome sequencing and assembly of endphytes of Porphyra tenera.</title>
        <authorList>
            <person name="Park J.M."/>
            <person name="Shin R."/>
            <person name="Jo S.H."/>
        </authorList>
    </citation>
    <scope>NUCLEOTIDE SEQUENCE [LARGE SCALE GENOMIC DNA]</scope>
    <source>
        <strain evidence="2 3">GPM4</strain>
    </source>
</reference>
<dbReference type="PANTHER" id="PTHR33608">
    <property type="entry name" value="BLL2464 PROTEIN"/>
    <property type="match status" value="1"/>
</dbReference>
<dbReference type="RefSeq" id="WP_160181300.1">
    <property type="nucleotide sequence ID" value="NZ_CP047656.1"/>
</dbReference>
<dbReference type="Pfam" id="PF01882">
    <property type="entry name" value="DUF58"/>
    <property type="match status" value="1"/>
</dbReference>
<dbReference type="PANTHER" id="PTHR33608:SF7">
    <property type="entry name" value="DUF58 DOMAIN-CONTAINING PROTEIN"/>
    <property type="match status" value="1"/>
</dbReference>
<dbReference type="OrthoDB" id="9812729at2"/>
<sequence>MQQWIDPLTLSRVKDMPLVAKTVAEGVLHGLHTSVQKGSGVEFSQYRSYEPGDELGKVDWKLFARSDKYFVREAERESDTQIWLMLDTSLSMLQQSATSKAQNGWHKLDYARYFLATIAYIAQQQGDAVGVIGLSDERIDILPCGTGQQHWHKLMLTLSQLTVGKQFPNKARLTESLGNIHPQGLIFLLSDFMQQETEILDFIQPLNYGQNEVVAMQLVCDDEINFPYKGAIRVENPETKEQRLVSSSEVKAQYLAAYAQHQATLKSRLEQHNIALFRANIDEPLDKSVHAYLASRSGRK</sequence>
<dbReference type="AlphaFoldDB" id="A0A857JNX4"/>
<name>A0A857JNX4_9ALTE</name>
<dbReference type="SUPFAM" id="SSF53300">
    <property type="entry name" value="vWA-like"/>
    <property type="match status" value="1"/>
</dbReference>
<keyword evidence="3" id="KW-1185">Reference proteome</keyword>
<feature type="domain" description="DUF58" evidence="1">
    <location>
        <begin position="45"/>
        <end position="263"/>
    </location>
</feature>
<evidence type="ECO:0000259" key="1">
    <source>
        <dbReference type="Pfam" id="PF01882"/>
    </source>
</evidence>
<dbReference type="InterPro" id="IPR002881">
    <property type="entry name" value="DUF58"/>
</dbReference>
<dbReference type="InterPro" id="IPR036465">
    <property type="entry name" value="vWFA_dom_sf"/>
</dbReference>
<evidence type="ECO:0000313" key="3">
    <source>
        <dbReference type="Proteomes" id="UP000464524"/>
    </source>
</evidence>
<accession>A0A857JNX4</accession>
<dbReference type="EMBL" id="CP047656">
    <property type="protein sequence ID" value="QHJ13186.1"/>
    <property type="molecule type" value="Genomic_DNA"/>
</dbReference>
<proteinExistence type="predicted"/>
<protein>
    <recommendedName>
        <fullName evidence="1">DUF58 domain-containing protein</fullName>
    </recommendedName>
</protein>
<organism evidence="2 3">
    <name type="scientific">Paraglaciecola mesophila</name>
    <dbReference type="NCBI Taxonomy" id="197222"/>
    <lineage>
        <taxon>Bacteria</taxon>
        <taxon>Pseudomonadati</taxon>
        <taxon>Pseudomonadota</taxon>
        <taxon>Gammaproteobacteria</taxon>
        <taxon>Alteromonadales</taxon>
        <taxon>Alteromonadaceae</taxon>
        <taxon>Paraglaciecola</taxon>
    </lineage>
</organism>
<evidence type="ECO:0000313" key="2">
    <source>
        <dbReference type="EMBL" id="QHJ13186.1"/>
    </source>
</evidence>
<dbReference type="Proteomes" id="UP000464524">
    <property type="component" value="Chromosome"/>
</dbReference>
<gene>
    <name evidence="2" type="ORF">FX988_03445</name>
</gene>
<dbReference type="KEGG" id="pmes:FX988_03445"/>